<organism evidence="4 5">
    <name type="scientific">Eiseniibacteriota bacterium</name>
    <dbReference type="NCBI Taxonomy" id="2212470"/>
    <lineage>
        <taxon>Bacteria</taxon>
        <taxon>Candidatus Eiseniibacteriota</taxon>
    </lineage>
</organism>
<protein>
    <submittedName>
        <fullName evidence="4">PEP-CTERM sorting domain-containing protein</fullName>
    </submittedName>
</protein>
<evidence type="ECO:0000313" key="5">
    <source>
        <dbReference type="Proteomes" id="UP000547674"/>
    </source>
</evidence>
<dbReference type="Proteomes" id="UP000547674">
    <property type="component" value="Unassembled WGS sequence"/>
</dbReference>
<feature type="chain" id="PRO_5030945118" evidence="2">
    <location>
        <begin position="24"/>
        <end position="205"/>
    </location>
</feature>
<dbReference type="NCBIfam" id="TIGR02595">
    <property type="entry name" value="PEP_CTERM"/>
    <property type="match status" value="1"/>
</dbReference>
<evidence type="ECO:0000313" key="4">
    <source>
        <dbReference type="EMBL" id="NNF07957.1"/>
    </source>
</evidence>
<dbReference type="Pfam" id="PF07589">
    <property type="entry name" value="PEP-CTERM"/>
    <property type="match status" value="1"/>
</dbReference>
<sequence>MTLCRSLVLGVLIACLAAAPASAMTTFFNLSSFTGAPADVRVEINDGILPGLIQFKVDVIANPNIGDIRGVFFNWDTTPAGFTGADIVGADVTGFGFDTNNLGNGATVNPHSPFDLGVKIGTPGIGSDDIRSTIFTIADRGVLTAGSFTEVGARLTSVGLEGSSRSGSSKLSGTPETPIPEPTTMALLVGGLLGGGVLRRRRRAN</sequence>
<proteinExistence type="predicted"/>
<feature type="domain" description="Ice-binding protein C-terminal" evidence="3">
    <location>
        <begin position="178"/>
        <end position="202"/>
    </location>
</feature>
<dbReference type="EMBL" id="JABDJR010000582">
    <property type="protein sequence ID" value="NNF07957.1"/>
    <property type="molecule type" value="Genomic_DNA"/>
</dbReference>
<evidence type="ECO:0000256" key="1">
    <source>
        <dbReference type="SAM" id="MobiDB-lite"/>
    </source>
</evidence>
<comment type="caution">
    <text evidence="4">The sequence shown here is derived from an EMBL/GenBank/DDBJ whole genome shotgun (WGS) entry which is preliminary data.</text>
</comment>
<dbReference type="InterPro" id="IPR013424">
    <property type="entry name" value="Ice-binding_C"/>
</dbReference>
<accession>A0A7Y2H3L3</accession>
<feature type="region of interest" description="Disordered" evidence="1">
    <location>
        <begin position="159"/>
        <end position="182"/>
    </location>
</feature>
<keyword evidence="2" id="KW-0732">Signal</keyword>
<evidence type="ECO:0000259" key="3">
    <source>
        <dbReference type="Pfam" id="PF07589"/>
    </source>
</evidence>
<name>A0A7Y2H3L3_UNCEI</name>
<gene>
    <name evidence="4" type="ORF">HKN21_14430</name>
</gene>
<reference evidence="4 5" key="1">
    <citation type="submission" date="2020-03" db="EMBL/GenBank/DDBJ databases">
        <title>Metabolic flexibility allows generalist bacteria to become dominant in a frequently disturbed ecosystem.</title>
        <authorList>
            <person name="Chen Y.-J."/>
            <person name="Leung P.M."/>
            <person name="Bay S.K."/>
            <person name="Hugenholtz P."/>
            <person name="Kessler A.J."/>
            <person name="Shelley G."/>
            <person name="Waite D.W."/>
            <person name="Cook P.L."/>
            <person name="Greening C."/>
        </authorList>
    </citation>
    <scope>NUCLEOTIDE SEQUENCE [LARGE SCALE GENOMIC DNA]</scope>
    <source>
        <strain evidence="4">SS_bin_28</strain>
    </source>
</reference>
<evidence type="ECO:0000256" key="2">
    <source>
        <dbReference type="SAM" id="SignalP"/>
    </source>
</evidence>
<feature type="signal peptide" evidence="2">
    <location>
        <begin position="1"/>
        <end position="23"/>
    </location>
</feature>
<dbReference type="AlphaFoldDB" id="A0A7Y2H3L3"/>